<comment type="caution">
    <text evidence="1">The sequence shown here is derived from an EMBL/GenBank/DDBJ whole genome shotgun (WGS) entry which is preliminary data.</text>
</comment>
<dbReference type="EMBL" id="SGPL01000503">
    <property type="protein sequence ID" value="THH11634.1"/>
    <property type="molecule type" value="Genomic_DNA"/>
</dbReference>
<protein>
    <submittedName>
        <fullName evidence="1">Uncharacterized protein</fullName>
    </submittedName>
</protein>
<sequence length="76" mass="8598">MGVATSPVPESAQDESTSFYDDKAELTSLLPTYSSSSATVWLDIERYKIWRPTDAIPESYFRPMQGYLRSDPFILA</sequence>
<accession>A0A4S4LHY8</accession>
<evidence type="ECO:0000313" key="1">
    <source>
        <dbReference type="EMBL" id="THH11634.1"/>
    </source>
</evidence>
<proteinExistence type="predicted"/>
<name>A0A4S4LHY8_9AGAM</name>
<dbReference type="AlphaFoldDB" id="A0A4S4LHY8"/>
<gene>
    <name evidence="1" type="ORF">EW146_g7973</name>
</gene>
<reference evidence="1 2" key="1">
    <citation type="submission" date="2019-02" db="EMBL/GenBank/DDBJ databases">
        <title>Genome sequencing of the rare red list fungi Bondarzewia mesenterica.</title>
        <authorList>
            <person name="Buettner E."/>
            <person name="Kellner H."/>
        </authorList>
    </citation>
    <scope>NUCLEOTIDE SEQUENCE [LARGE SCALE GENOMIC DNA]</scope>
    <source>
        <strain evidence="1 2">DSM 108281</strain>
    </source>
</reference>
<keyword evidence="2" id="KW-1185">Reference proteome</keyword>
<evidence type="ECO:0000313" key="2">
    <source>
        <dbReference type="Proteomes" id="UP000310158"/>
    </source>
</evidence>
<organism evidence="1 2">
    <name type="scientific">Bondarzewia mesenterica</name>
    <dbReference type="NCBI Taxonomy" id="1095465"/>
    <lineage>
        <taxon>Eukaryota</taxon>
        <taxon>Fungi</taxon>
        <taxon>Dikarya</taxon>
        <taxon>Basidiomycota</taxon>
        <taxon>Agaricomycotina</taxon>
        <taxon>Agaricomycetes</taxon>
        <taxon>Russulales</taxon>
        <taxon>Bondarzewiaceae</taxon>
        <taxon>Bondarzewia</taxon>
    </lineage>
</organism>
<dbReference type="Proteomes" id="UP000310158">
    <property type="component" value="Unassembled WGS sequence"/>
</dbReference>